<sequence>MELNQKEYDLIADSIPNNAMPILNKEERLRFYYLHRTLQKNIEHSMNDHLCAIRKKKLSNPGFILSNEERLFIYDYLNQKRKSVRLNRYEYNQLAFLGTNLNVVNDFDIPKWPNIKTTTLEDIKVQLSMSSDQRKMLFQVLKEGIDLCIKKFKSDKLGFIIGGSYVDEQNIYPNDIDLIVILPIDAFQNNLYDNVRLKITDQFMVDDNKRGLFDLIIIPDNYSILQYMSFSRIILLSNTPMMRSEYNIKNQEYTFRDLLKINM</sequence>
<reference evidence="1 2" key="1">
    <citation type="journal article" date="2013" name="Int. J. Syst. Evol. Microbiol.">
        <title>Marinoscillum luteum sp. nov., isolated from marine sediment.</title>
        <authorList>
            <person name="Cha I.T."/>
            <person name="Park S.J."/>
            <person name="Kim S.J."/>
            <person name="Kim J.G."/>
            <person name="Jung M.Y."/>
            <person name="Shin K.S."/>
            <person name="Kwon K.K."/>
            <person name="Yang S.H."/>
            <person name="Seo Y.S."/>
            <person name="Rhee S.K."/>
        </authorList>
    </citation>
    <scope>NUCLEOTIDE SEQUENCE [LARGE SCALE GENOMIC DNA]</scope>
    <source>
        <strain evidence="1 2">KCTC 23939</strain>
    </source>
</reference>
<comment type="caution">
    <text evidence="1">The sequence shown here is derived from an EMBL/GenBank/DDBJ whole genome shotgun (WGS) entry which is preliminary data.</text>
</comment>
<accession>A0ABW7N756</accession>
<protein>
    <submittedName>
        <fullName evidence="1">DUF6932 family protein</fullName>
    </submittedName>
</protein>
<dbReference type="InterPro" id="IPR053860">
    <property type="entry name" value="DUF6932"/>
</dbReference>
<evidence type="ECO:0000313" key="2">
    <source>
        <dbReference type="Proteomes" id="UP001610063"/>
    </source>
</evidence>
<gene>
    <name evidence="1" type="ORF">ACHKAR_08020</name>
</gene>
<dbReference type="RefSeq" id="WP_395416953.1">
    <property type="nucleotide sequence ID" value="NZ_JBIPKE010000015.1"/>
</dbReference>
<evidence type="ECO:0000313" key="1">
    <source>
        <dbReference type="EMBL" id="MFH6983378.1"/>
    </source>
</evidence>
<dbReference type="Proteomes" id="UP001610063">
    <property type="component" value="Unassembled WGS sequence"/>
</dbReference>
<dbReference type="Pfam" id="PF22014">
    <property type="entry name" value="DUF6932"/>
    <property type="match status" value="1"/>
</dbReference>
<name>A0ABW7N756_9BACT</name>
<organism evidence="1 2">
    <name type="scientific">Marinoscillum luteum</name>
    <dbReference type="NCBI Taxonomy" id="861051"/>
    <lineage>
        <taxon>Bacteria</taxon>
        <taxon>Pseudomonadati</taxon>
        <taxon>Bacteroidota</taxon>
        <taxon>Cytophagia</taxon>
        <taxon>Cytophagales</taxon>
        <taxon>Reichenbachiellaceae</taxon>
        <taxon>Marinoscillum</taxon>
    </lineage>
</organism>
<proteinExistence type="predicted"/>
<dbReference type="EMBL" id="JBIPKE010000015">
    <property type="protein sequence ID" value="MFH6983378.1"/>
    <property type="molecule type" value="Genomic_DNA"/>
</dbReference>
<keyword evidence="2" id="KW-1185">Reference proteome</keyword>